<accession>A0AA46VZ47</accession>
<name>A0AA46VZ47_PSEVI</name>
<evidence type="ECO:0000313" key="1">
    <source>
        <dbReference type="EMBL" id="UZA69787.1"/>
    </source>
</evidence>
<dbReference type="Proteomes" id="UP001163644">
    <property type="component" value="Chromosome"/>
</dbReference>
<dbReference type="EMBL" id="CP036495">
    <property type="protein sequence ID" value="UZA69787.1"/>
    <property type="molecule type" value="Genomic_DNA"/>
</dbReference>
<proteinExistence type="predicted"/>
<gene>
    <name evidence="1" type="ORF">EZZ81_16760</name>
</gene>
<evidence type="ECO:0000313" key="2">
    <source>
        <dbReference type="Proteomes" id="UP001163644"/>
    </source>
</evidence>
<organism evidence="1 2">
    <name type="scientific">Pseudomonas viridiflava</name>
    <name type="common">Phytomonas viridiflava</name>
    <dbReference type="NCBI Taxonomy" id="33069"/>
    <lineage>
        <taxon>Bacteria</taxon>
        <taxon>Pseudomonadati</taxon>
        <taxon>Pseudomonadota</taxon>
        <taxon>Gammaproteobacteria</taxon>
        <taxon>Pseudomonadales</taxon>
        <taxon>Pseudomonadaceae</taxon>
        <taxon>Pseudomonas</taxon>
    </lineage>
</organism>
<protein>
    <submittedName>
        <fullName evidence="1">Uncharacterized protein</fullName>
    </submittedName>
</protein>
<sequence>MRNAIRCYWERLSFICIQADTERVSRRKADAERPERHYHAGAWERSEISSTLIVPMLCVGMQPVTLCVTNGTGCGAVRRTLNLRHRFGEPDETRKRLETHGHKMKQDTGGDLMRCVV</sequence>
<dbReference type="AlphaFoldDB" id="A0AA46VZ47"/>
<reference evidence="1" key="1">
    <citation type="submission" date="2019-02" db="EMBL/GenBank/DDBJ databases">
        <authorList>
            <person name="Lutz S."/>
            <person name="Schori C."/>
            <person name="Ahrens C.H."/>
            <person name="Gueguen E."/>
        </authorList>
    </citation>
    <scope>NUCLEOTIDE SEQUENCE</scope>
    <source>
        <strain evidence="1">Psy35</strain>
    </source>
</reference>